<reference evidence="2" key="1">
    <citation type="submission" date="2020-06" db="EMBL/GenBank/DDBJ databases">
        <title>Draft genome of Bugula neritina, a colonial animal packing powerful symbionts and potential medicines.</title>
        <authorList>
            <person name="Rayko M."/>
        </authorList>
    </citation>
    <scope>NUCLEOTIDE SEQUENCE [LARGE SCALE GENOMIC DNA]</scope>
    <source>
        <strain evidence="2">Kwan_BN1</strain>
    </source>
</reference>
<keyword evidence="3" id="KW-1185">Reference proteome</keyword>
<dbReference type="Proteomes" id="UP000593567">
    <property type="component" value="Unassembled WGS sequence"/>
</dbReference>
<gene>
    <name evidence="2" type="ORF">EB796_005292</name>
</gene>
<dbReference type="EMBL" id="VXIV02000730">
    <property type="protein sequence ID" value="KAF6036405.1"/>
    <property type="molecule type" value="Genomic_DNA"/>
</dbReference>
<protein>
    <submittedName>
        <fullName evidence="2">Uncharacterized protein</fullName>
    </submittedName>
</protein>
<evidence type="ECO:0000313" key="3">
    <source>
        <dbReference type="Proteomes" id="UP000593567"/>
    </source>
</evidence>
<comment type="caution">
    <text evidence="2">The sequence shown here is derived from an EMBL/GenBank/DDBJ whole genome shotgun (WGS) entry which is preliminary data.</text>
</comment>
<keyword evidence="1" id="KW-0812">Transmembrane</keyword>
<sequence length="83" mass="9436">MTSQLTLLDRLQHAAAEGDTWKVYVWYLALNMSPAILCRICLLTILLTVFGRAYRVEELNSVTLILEVKLEDVSRVVVACRLL</sequence>
<name>A0A7J7KDX2_BUGNE</name>
<organism evidence="2 3">
    <name type="scientific">Bugula neritina</name>
    <name type="common">Brown bryozoan</name>
    <name type="synonym">Sertularia neritina</name>
    <dbReference type="NCBI Taxonomy" id="10212"/>
    <lineage>
        <taxon>Eukaryota</taxon>
        <taxon>Metazoa</taxon>
        <taxon>Spiralia</taxon>
        <taxon>Lophotrochozoa</taxon>
        <taxon>Bryozoa</taxon>
        <taxon>Gymnolaemata</taxon>
        <taxon>Cheilostomatida</taxon>
        <taxon>Flustrina</taxon>
        <taxon>Buguloidea</taxon>
        <taxon>Bugulidae</taxon>
        <taxon>Bugula</taxon>
    </lineage>
</organism>
<dbReference type="AlphaFoldDB" id="A0A7J7KDX2"/>
<proteinExistence type="predicted"/>
<evidence type="ECO:0000313" key="2">
    <source>
        <dbReference type="EMBL" id="KAF6036405.1"/>
    </source>
</evidence>
<feature type="transmembrane region" description="Helical" evidence="1">
    <location>
        <begin position="24"/>
        <end position="50"/>
    </location>
</feature>
<evidence type="ECO:0000256" key="1">
    <source>
        <dbReference type="SAM" id="Phobius"/>
    </source>
</evidence>
<keyword evidence="1" id="KW-0472">Membrane</keyword>
<accession>A0A7J7KDX2</accession>
<keyword evidence="1" id="KW-1133">Transmembrane helix</keyword>